<dbReference type="InterPro" id="IPR051805">
    <property type="entry name" value="Dehydratase_Activator_Redct"/>
</dbReference>
<evidence type="ECO:0000313" key="2">
    <source>
        <dbReference type="Proteomes" id="UP000194903"/>
    </source>
</evidence>
<organism evidence="1 2">
    <name type="scientific">Butyricicoccus porcorum</name>
    <dbReference type="NCBI Taxonomy" id="1945634"/>
    <lineage>
        <taxon>Bacteria</taxon>
        <taxon>Bacillati</taxon>
        <taxon>Bacillota</taxon>
        <taxon>Clostridia</taxon>
        <taxon>Eubacteriales</taxon>
        <taxon>Butyricicoccaceae</taxon>
        <taxon>Butyricicoccus</taxon>
    </lineage>
</organism>
<gene>
    <name evidence="1" type="ORF">CBW42_02075</name>
</gene>
<dbReference type="AlphaFoldDB" id="A0A252F6N8"/>
<dbReference type="OrthoDB" id="9802715at2"/>
<proteinExistence type="predicted"/>
<dbReference type="EMBL" id="NHOC01000002">
    <property type="protein sequence ID" value="OUM21382.1"/>
    <property type="molecule type" value="Genomic_DNA"/>
</dbReference>
<dbReference type="PANTHER" id="PTHR32329">
    <property type="entry name" value="BIFUNCTIONAL PROTEIN [INCLUDES 2-HYDROXYACYL-COA DEHYDRATASE (N-TER) AND ITS ACTIVATOR DOMAIN (C_TERM)-RELATED"/>
    <property type="match status" value="1"/>
</dbReference>
<comment type="caution">
    <text evidence="1">The sequence shown here is derived from an EMBL/GenBank/DDBJ whole genome shotgun (WGS) entry which is preliminary data.</text>
</comment>
<accession>A0A252F6N8</accession>
<dbReference type="PANTHER" id="PTHR32329:SF4">
    <property type="entry name" value="ACTIVATOR OF 2-HYDROXYACYL-COA DEHYDRATASE"/>
    <property type="match status" value="1"/>
</dbReference>
<reference evidence="1 2" key="1">
    <citation type="submission" date="2017-05" db="EMBL/GenBank/DDBJ databases">
        <title>Butyricicoccus porcorum sp. nov. a butyrate-producing bacterium from the swine intestinal tract.</title>
        <authorList>
            <person name="Trachsel J."/>
            <person name="Humphrey S."/>
            <person name="Allen H.K."/>
        </authorList>
    </citation>
    <scope>NUCLEOTIDE SEQUENCE [LARGE SCALE GENOMIC DNA]</scope>
    <source>
        <strain evidence="1">BB10</strain>
    </source>
</reference>
<evidence type="ECO:0000313" key="1">
    <source>
        <dbReference type="EMBL" id="OUM21382.1"/>
    </source>
</evidence>
<keyword evidence="2" id="KW-1185">Reference proteome</keyword>
<sequence>MPENRKLPHVPFTEEMKKDYTILIPNMLPVQFKLVTAIMANYGYHMEVLETEGPNIAECGLKNVHNDTCYPALLVIGQFIDALESGKYDTHKVALMITQTGGGCRASNYIHLLRKALIKSGFGYIPVISVNFSGLEKDANPGFKLTPKALIQVAYGVLLGDFIMQIHNQCRPYEVHKGDCDKAVDDLVRKISQDFAGDKFIRYKQVKMLYFLICKRFAQVELKDFGSKKKVGIVGEIYVKFSPLGNNNLEKFLLSEGTEPVLPGLLDFCLYCIYNGIIDFNLYGRNAGNAAVMQAVYRFLLDKQKDMIRVIRRDGHFRPPMEFDRVRKLSQKIISPGVKMGEGWLLPAEMVELIEEGVPNIVLTQPFGCLPNHIAGKGMIRKIRAAYPQANIVSVDYDPGASRINQENRIKLMLSAAK</sequence>
<dbReference type="Proteomes" id="UP000194903">
    <property type="component" value="Unassembled WGS sequence"/>
</dbReference>
<dbReference type="RefSeq" id="WP_087017264.1">
    <property type="nucleotide sequence ID" value="NZ_CP178353.1"/>
</dbReference>
<protein>
    <submittedName>
        <fullName evidence="1">2-hydroxyglutaryl-CoA dehydratase</fullName>
    </submittedName>
</protein>
<name>A0A252F6N8_9FIRM</name>